<dbReference type="Proteomes" id="UP000051491">
    <property type="component" value="Unassembled WGS sequence"/>
</dbReference>
<dbReference type="KEGG" id="laca:LAC1533_1093"/>
<dbReference type="EMBL" id="LT630287">
    <property type="protein sequence ID" value="SFV40513.1"/>
    <property type="molecule type" value="Genomic_DNA"/>
</dbReference>
<dbReference type="SUPFAM" id="SSF109604">
    <property type="entry name" value="HD-domain/PDEase-like"/>
    <property type="match status" value="1"/>
</dbReference>
<dbReference type="InterPro" id="IPR003607">
    <property type="entry name" value="HD/PDEase_dom"/>
</dbReference>
<evidence type="ECO:0000313" key="2">
    <source>
        <dbReference type="EMBL" id="HJE97446.1"/>
    </source>
</evidence>
<dbReference type="Gene3D" id="1.10.3210.10">
    <property type="entry name" value="Hypothetical protein af1432"/>
    <property type="match status" value="1"/>
</dbReference>
<gene>
    <name evidence="3" type="ORF">IV43_GL002138</name>
    <name evidence="2" type="ORF">K8V00_07475</name>
    <name evidence="4" type="ORF">LAC1533_1093</name>
</gene>
<dbReference type="GO" id="GO:0016787">
    <property type="term" value="F:hydrolase activity"/>
    <property type="evidence" value="ECO:0007669"/>
    <property type="project" value="UniProtKB-KW"/>
</dbReference>
<protein>
    <submittedName>
        <fullName evidence="4">FIG005986: HD family hydrolase</fullName>
    </submittedName>
    <submittedName>
        <fullName evidence="2">HAD family hydrolase</fullName>
    </submittedName>
    <submittedName>
        <fullName evidence="3">HD superfamily hydrolase</fullName>
    </submittedName>
</protein>
<dbReference type="EMBL" id="JQBK01000086">
    <property type="protein sequence ID" value="KRN81075.1"/>
    <property type="molecule type" value="Genomic_DNA"/>
</dbReference>
<dbReference type="AlphaFoldDB" id="A0A0R2JVQ3"/>
<accession>A0A0R2JVQ3</accession>
<dbReference type="SMART" id="SM00471">
    <property type="entry name" value="HDc"/>
    <property type="match status" value="1"/>
</dbReference>
<dbReference type="CDD" id="cd00077">
    <property type="entry name" value="HDc"/>
    <property type="match status" value="1"/>
</dbReference>
<reference evidence="2" key="5">
    <citation type="submission" date="2021-09" db="EMBL/GenBank/DDBJ databases">
        <authorList>
            <person name="Gilroy R."/>
        </authorList>
    </citation>
    <scope>NUCLEOTIDE SEQUENCE</scope>
    <source>
        <strain evidence="2">CHK174-6876</strain>
    </source>
</reference>
<dbReference type="RefSeq" id="WP_010496096.1">
    <property type="nucleotide sequence ID" value="NZ_CP113926.1"/>
</dbReference>
<dbReference type="Proteomes" id="UP000190935">
    <property type="component" value="Chromosome I"/>
</dbReference>
<reference evidence="4" key="3">
    <citation type="submission" date="2016-11" db="EMBL/GenBank/DDBJ databases">
        <authorList>
            <person name="Jaros S."/>
            <person name="Januszkiewicz K."/>
            <person name="Wedrychowicz H."/>
        </authorList>
    </citation>
    <scope>NUCLEOTIDE SEQUENCE [LARGE SCALE GENOMIC DNA]</scope>
    <source>
        <strain evidence="4">ACA-DC 1533</strain>
    </source>
</reference>
<proteinExistence type="predicted"/>
<evidence type="ECO:0000313" key="6">
    <source>
        <dbReference type="Proteomes" id="UP000190935"/>
    </source>
</evidence>
<dbReference type="GeneID" id="95349193"/>
<dbReference type="Proteomes" id="UP000707535">
    <property type="component" value="Unassembled WGS sequence"/>
</dbReference>
<evidence type="ECO:0000313" key="5">
    <source>
        <dbReference type="Proteomes" id="UP000051491"/>
    </source>
</evidence>
<reference evidence="6" key="2">
    <citation type="submission" date="2016-11" db="EMBL/GenBank/DDBJ databases">
        <authorList>
            <person name="Papadimitriou K."/>
        </authorList>
    </citation>
    <scope>NUCLEOTIDE SEQUENCE [LARGE SCALE GENOMIC DNA]</scope>
    <source>
        <strain evidence="6">ACA-DC 1533</strain>
    </source>
</reference>
<reference evidence="2" key="4">
    <citation type="journal article" date="2021" name="PeerJ">
        <title>Extensive microbial diversity within the chicken gut microbiome revealed by metagenomics and culture.</title>
        <authorList>
            <person name="Gilroy R."/>
            <person name="Ravi A."/>
            <person name="Getino M."/>
            <person name="Pursley I."/>
            <person name="Horton D.L."/>
            <person name="Alikhan N.F."/>
            <person name="Baker D."/>
            <person name="Gharbi K."/>
            <person name="Hall N."/>
            <person name="Watson M."/>
            <person name="Adriaenssens E.M."/>
            <person name="Foster-Nyarko E."/>
            <person name="Jarju S."/>
            <person name="Secka A."/>
            <person name="Antonio M."/>
            <person name="Oren A."/>
            <person name="Chaudhuri R.R."/>
            <person name="La Ragione R."/>
            <person name="Hildebrand F."/>
            <person name="Pallen M.J."/>
        </authorList>
    </citation>
    <scope>NUCLEOTIDE SEQUENCE</scope>
    <source>
        <strain evidence="2">CHK174-6876</strain>
    </source>
</reference>
<name>A0A0R2JVQ3_9LACO</name>
<dbReference type="STRING" id="89059.LAC1533_1093"/>
<evidence type="ECO:0000259" key="1">
    <source>
        <dbReference type="SMART" id="SM00471"/>
    </source>
</evidence>
<evidence type="ECO:0000313" key="4">
    <source>
        <dbReference type="EMBL" id="SFV40513.1"/>
    </source>
</evidence>
<dbReference type="OrthoDB" id="360187at2"/>
<keyword evidence="3" id="KW-0378">Hydrolase</keyword>
<feature type="domain" description="HD/PDEase" evidence="1">
    <location>
        <begin position="35"/>
        <end position="152"/>
    </location>
</feature>
<sequence length="169" mass="19523">MTNVKWKQDLEYMSYVGNLLQEPAVQKLSEYEQHHATTRLDHCIDVSYTSYRIAKKLHLNARATARAGLLHDLFYYDWRTTKFDRGTHAWIHPRIALKNAEKITDLSPLEKDIIIKHMWGATICPPKYPEGFVVTAVDKYSATSEYSGHLAEKIEANVKQRLSFAKVSK</sequence>
<evidence type="ECO:0000313" key="3">
    <source>
        <dbReference type="EMBL" id="KRN81075.1"/>
    </source>
</evidence>
<dbReference type="InterPro" id="IPR006674">
    <property type="entry name" value="HD_domain"/>
</dbReference>
<dbReference type="EMBL" id="DYXG01000075">
    <property type="protein sequence ID" value="HJE97446.1"/>
    <property type="molecule type" value="Genomic_DNA"/>
</dbReference>
<dbReference type="PATRIC" id="fig|89059.3.peg.2258"/>
<organism evidence="3 5">
    <name type="scientific">Ligilactobacillus acidipiscis</name>
    <dbReference type="NCBI Taxonomy" id="89059"/>
    <lineage>
        <taxon>Bacteria</taxon>
        <taxon>Bacillati</taxon>
        <taxon>Bacillota</taxon>
        <taxon>Bacilli</taxon>
        <taxon>Lactobacillales</taxon>
        <taxon>Lactobacillaceae</taxon>
        <taxon>Ligilactobacillus</taxon>
    </lineage>
</organism>
<reference evidence="3 5" key="1">
    <citation type="journal article" date="2015" name="Genome Announc.">
        <title>Expanding the biotechnology potential of lactobacilli through comparative genomics of 213 strains and associated genera.</title>
        <authorList>
            <person name="Sun Z."/>
            <person name="Harris H.M."/>
            <person name="McCann A."/>
            <person name="Guo C."/>
            <person name="Argimon S."/>
            <person name="Zhang W."/>
            <person name="Yang X."/>
            <person name="Jeffery I.B."/>
            <person name="Cooney J.C."/>
            <person name="Kagawa T.F."/>
            <person name="Liu W."/>
            <person name="Song Y."/>
            <person name="Salvetti E."/>
            <person name="Wrobel A."/>
            <person name="Rasinkangas P."/>
            <person name="Parkhill J."/>
            <person name="Rea M.C."/>
            <person name="O'Sullivan O."/>
            <person name="Ritari J."/>
            <person name="Douillard F.P."/>
            <person name="Paul Ross R."/>
            <person name="Yang R."/>
            <person name="Briner A.E."/>
            <person name="Felis G.E."/>
            <person name="de Vos W.M."/>
            <person name="Barrangou R."/>
            <person name="Klaenhammer T.R."/>
            <person name="Caufield P.W."/>
            <person name="Cui Y."/>
            <person name="Zhang H."/>
            <person name="O'Toole P.W."/>
        </authorList>
    </citation>
    <scope>NUCLEOTIDE SEQUENCE [LARGE SCALE GENOMIC DNA]</scope>
    <source>
        <strain evidence="3 5">DSM 15353</strain>
    </source>
</reference>
<dbReference type="Pfam" id="PF01966">
    <property type="entry name" value="HD"/>
    <property type="match status" value="1"/>
</dbReference>